<dbReference type="EMBL" id="CAJPIJ010000047">
    <property type="protein sequence ID" value="CAG1964061.1"/>
    <property type="molecule type" value="Genomic_DNA"/>
</dbReference>
<gene>
    <name evidence="2" type="ORF">FUG_LOCUS535095</name>
    <name evidence="1" type="ORF">MDCFG202_LOCUS17261</name>
</gene>
<dbReference type="Proteomes" id="UP000746612">
    <property type="component" value="Unassembled WGS sequence"/>
</dbReference>
<protein>
    <submittedName>
        <fullName evidence="2">Uncharacterized protein</fullName>
    </submittedName>
</protein>
<accession>A0A4E9ELL7</accession>
<proteinExistence type="predicted"/>
<evidence type="ECO:0000313" key="1">
    <source>
        <dbReference type="EMBL" id="CAG1964061.1"/>
    </source>
</evidence>
<sequence>MITGIKVARAGKREVQEGKGITADVGPNVDIPGITTFTATGNINHEISQKSSGTYIGDFIWAIRLAKVHKGLLMRGWSVSAHTERATFNDKEGDADIEGVLKEEGLEGF</sequence>
<evidence type="ECO:0000313" key="2">
    <source>
        <dbReference type="EMBL" id="VIO63526.1"/>
    </source>
</evidence>
<dbReference type="EMBL" id="CAAKMV010000176">
    <property type="protein sequence ID" value="VIO63526.1"/>
    <property type="molecule type" value="Genomic_DNA"/>
</dbReference>
<dbReference type="AlphaFoldDB" id="A0A4E9ELL7"/>
<name>A0A4E9ELL7_GIBZA</name>
<organism evidence="2">
    <name type="scientific">Gibberella zeae</name>
    <name type="common">Wheat head blight fungus</name>
    <name type="synonym">Fusarium graminearum</name>
    <dbReference type="NCBI Taxonomy" id="5518"/>
    <lineage>
        <taxon>Eukaryota</taxon>
        <taxon>Fungi</taxon>
        <taxon>Dikarya</taxon>
        <taxon>Ascomycota</taxon>
        <taxon>Pezizomycotina</taxon>
        <taxon>Sordariomycetes</taxon>
        <taxon>Hypocreomycetidae</taxon>
        <taxon>Hypocreales</taxon>
        <taxon>Nectriaceae</taxon>
        <taxon>Fusarium</taxon>
    </lineage>
</organism>
<reference evidence="2" key="1">
    <citation type="submission" date="2019-04" db="EMBL/GenBank/DDBJ databases">
        <authorList>
            <person name="Melise S."/>
            <person name="Noan J."/>
            <person name="Okalmin O."/>
        </authorList>
    </citation>
    <scope>NUCLEOTIDE SEQUENCE</scope>
    <source>
        <strain evidence="2">FN9</strain>
    </source>
</reference>
<reference evidence="1" key="2">
    <citation type="submission" date="2021-03" db="EMBL/GenBank/DDBJ databases">
        <authorList>
            <person name="Alouane T."/>
            <person name="Langin T."/>
            <person name="Bonhomme L."/>
        </authorList>
    </citation>
    <scope>NUCLEOTIDE SEQUENCE</scope>
    <source>
        <strain evidence="1">MDC_Fg202</strain>
    </source>
</reference>